<dbReference type="Pfam" id="PF05648">
    <property type="entry name" value="PEX11"/>
    <property type="match status" value="1"/>
</dbReference>
<accession>A0A482XS77</accession>
<evidence type="ECO:0000313" key="5">
    <source>
        <dbReference type="EMBL" id="RZF48360.1"/>
    </source>
</evidence>
<dbReference type="PANTHER" id="PTHR12652">
    <property type="entry name" value="PEROXISOMAL BIOGENESIS FACTOR 11"/>
    <property type="match status" value="1"/>
</dbReference>
<gene>
    <name evidence="5" type="ORF">LSTR_LSTR007527</name>
</gene>
<evidence type="ECO:0000256" key="4">
    <source>
        <dbReference type="ARBA" id="ARBA00046271"/>
    </source>
</evidence>
<dbReference type="FunCoup" id="A0A482XS77">
    <property type="interactions" value="185"/>
</dbReference>
<reference evidence="5 6" key="1">
    <citation type="journal article" date="2017" name="Gigascience">
        <title>Genome sequence of the small brown planthopper, Laodelphax striatellus.</title>
        <authorList>
            <person name="Zhu J."/>
            <person name="Jiang F."/>
            <person name="Wang X."/>
            <person name="Yang P."/>
            <person name="Bao Y."/>
            <person name="Zhao W."/>
            <person name="Wang W."/>
            <person name="Lu H."/>
            <person name="Wang Q."/>
            <person name="Cui N."/>
            <person name="Li J."/>
            <person name="Chen X."/>
            <person name="Luo L."/>
            <person name="Yu J."/>
            <person name="Kang L."/>
            <person name="Cui F."/>
        </authorList>
    </citation>
    <scope>NUCLEOTIDE SEQUENCE [LARGE SCALE GENOMIC DNA]</scope>
    <source>
        <strain evidence="5">Lst14</strain>
    </source>
</reference>
<evidence type="ECO:0008006" key="7">
    <source>
        <dbReference type="Google" id="ProtNLM"/>
    </source>
</evidence>
<comment type="caution">
    <text evidence="5">The sequence shown here is derived from an EMBL/GenBank/DDBJ whole genome shotgun (WGS) entry which is preliminary data.</text>
</comment>
<evidence type="ECO:0000256" key="1">
    <source>
        <dbReference type="ARBA" id="ARBA00022593"/>
    </source>
</evidence>
<keyword evidence="3" id="KW-0576">Peroxisome</keyword>
<dbReference type="OrthoDB" id="411017at2759"/>
<organism evidence="5 6">
    <name type="scientific">Laodelphax striatellus</name>
    <name type="common">Small brown planthopper</name>
    <name type="synonym">Delphax striatella</name>
    <dbReference type="NCBI Taxonomy" id="195883"/>
    <lineage>
        <taxon>Eukaryota</taxon>
        <taxon>Metazoa</taxon>
        <taxon>Ecdysozoa</taxon>
        <taxon>Arthropoda</taxon>
        <taxon>Hexapoda</taxon>
        <taxon>Insecta</taxon>
        <taxon>Pterygota</taxon>
        <taxon>Neoptera</taxon>
        <taxon>Paraneoptera</taxon>
        <taxon>Hemiptera</taxon>
        <taxon>Auchenorrhyncha</taxon>
        <taxon>Fulgoroidea</taxon>
        <taxon>Delphacidae</taxon>
        <taxon>Criomorphinae</taxon>
        <taxon>Laodelphax</taxon>
    </lineage>
</organism>
<proteinExistence type="predicted"/>
<dbReference type="GO" id="GO:0005778">
    <property type="term" value="C:peroxisomal membrane"/>
    <property type="evidence" value="ECO:0007669"/>
    <property type="project" value="UniProtKB-SubCell"/>
</dbReference>
<keyword evidence="6" id="KW-1185">Reference proteome</keyword>
<dbReference type="PANTHER" id="PTHR12652:SF50">
    <property type="entry name" value="PEROXIN 11"/>
    <property type="match status" value="1"/>
</dbReference>
<sequence length="228" mass="26039">MEKITNFNNQTAGRDKLARLLQYLSRLIWHYMQKRSYNKKSIETLKTLEYTFGNFRKLLRLGRCFDTLHSALKSLHYKETLVRLTCTFSKIAHAFYLLCDHVVWAGRTGVADIDTDRWSYNANRYWLLSIYCNLIRDAYEIFKLIQLHNQNCSSSKRSVMRKTHVTNLIISNKEVAIDTLKNACDVLIPLTALGFVKLSPGATGLLGVISSIAGIVTIVDPFSKLAPS</sequence>
<dbReference type="AlphaFoldDB" id="A0A482XS77"/>
<dbReference type="STRING" id="195883.A0A482XS77"/>
<dbReference type="InterPro" id="IPR008733">
    <property type="entry name" value="PEX11"/>
</dbReference>
<dbReference type="GO" id="GO:0016559">
    <property type="term" value="P:peroxisome fission"/>
    <property type="evidence" value="ECO:0007669"/>
    <property type="project" value="InterPro"/>
</dbReference>
<keyword evidence="1" id="KW-0962">Peroxisome biogenesis</keyword>
<protein>
    <recommendedName>
        <fullName evidence="7">Peroxisomal membrane protein 11B</fullName>
    </recommendedName>
</protein>
<name>A0A482XS77_LAOST</name>
<comment type="subcellular location">
    <subcellularLocation>
        <location evidence="4">Peroxisome membrane</location>
    </subcellularLocation>
</comment>
<evidence type="ECO:0000256" key="2">
    <source>
        <dbReference type="ARBA" id="ARBA00023136"/>
    </source>
</evidence>
<keyword evidence="2" id="KW-0472">Membrane</keyword>
<dbReference type="InParanoid" id="A0A482XS77"/>
<dbReference type="Proteomes" id="UP000291343">
    <property type="component" value="Unassembled WGS sequence"/>
</dbReference>
<evidence type="ECO:0000256" key="3">
    <source>
        <dbReference type="ARBA" id="ARBA00023140"/>
    </source>
</evidence>
<dbReference type="EMBL" id="QKKF02002514">
    <property type="protein sequence ID" value="RZF48360.1"/>
    <property type="molecule type" value="Genomic_DNA"/>
</dbReference>
<evidence type="ECO:0000313" key="6">
    <source>
        <dbReference type="Proteomes" id="UP000291343"/>
    </source>
</evidence>